<dbReference type="InterPro" id="IPR007362">
    <property type="entry name" value="DUF429"/>
</dbReference>
<gene>
    <name evidence="2" type="ORF">METZ01_LOCUS23322</name>
</gene>
<feature type="region of interest" description="Disordered" evidence="1">
    <location>
        <begin position="251"/>
        <end position="271"/>
    </location>
</feature>
<sequence length="296" mass="31974">MPVADEVTILGVDYSGATADKNTWVTQGIFVGGALTLESCEPTPRAKLAALLASAAAKAVAAMDFPFSVPKEFADRWLPYSEAMPELWEAAAAMALSDFMALRDGFVAQHGEPLRRGDLYYPECYSCLHKANPNMVPMTFRGMQMLNALWQMGCRVPPLPESGHTGPLLLESMPGAALRAFGLPFKGYKKGQHAVRLRLRILDGLESRSGVAISNLAQFRDYCMKNDDCLDSVVAAVAACLWSKDQSLFRQPQDGPGDATTRGGEPDPDENELATARLEGWLYAPVFLGVGSGKPG</sequence>
<evidence type="ECO:0000313" key="2">
    <source>
        <dbReference type="EMBL" id="SUZ70468.1"/>
    </source>
</evidence>
<dbReference type="AlphaFoldDB" id="A0A381PVB0"/>
<dbReference type="EMBL" id="UINC01001092">
    <property type="protein sequence ID" value="SUZ70468.1"/>
    <property type="molecule type" value="Genomic_DNA"/>
</dbReference>
<name>A0A381PVB0_9ZZZZ</name>
<organism evidence="2">
    <name type="scientific">marine metagenome</name>
    <dbReference type="NCBI Taxonomy" id="408172"/>
    <lineage>
        <taxon>unclassified sequences</taxon>
        <taxon>metagenomes</taxon>
        <taxon>ecological metagenomes</taxon>
    </lineage>
</organism>
<dbReference type="Pfam" id="PF04250">
    <property type="entry name" value="DUF429"/>
    <property type="match status" value="1"/>
</dbReference>
<accession>A0A381PVB0</accession>
<reference evidence="2" key="1">
    <citation type="submission" date="2018-05" db="EMBL/GenBank/DDBJ databases">
        <authorList>
            <person name="Lanie J.A."/>
            <person name="Ng W.-L."/>
            <person name="Kazmierczak K.M."/>
            <person name="Andrzejewski T.M."/>
            <person name="Davidsen T.M."/>
            <person name="Wayne K.J."/>
            <person name="Tettelin H."/>
            <person name="Glass J.I."/>
            <person name="Rusch D."/>
            <person name="Podicherti R."/>
            <person name="Tsui H.-C.T."/>
            <person name="Winkler M.E."/>
        </authorList>
    </citation>
    <scope>NUCLEOTIDE SEQUENCE</scope>
</reference>
<protein>
    <recommendedName>
        <fullName evidence="3">DUF429 domain-containing protein</fullName>
    </recommendedName>
</protein>
<evidence type="ECO:0008006" key="3">
    <source>
        <dbReference type="Google" id="ProtNLM"/>
    </source>
</evidence>
<proteinExistence type="predicted"/>
<evidence type="ECO:0000256" key="1">
    <source>
        <dbReference type="SAM" id="MobiDB-lite"/>
    </source>
</evidence>